<dbReference type="KEGG" id="srub:C2R22_13830"/>
<dbReference type="InterPro" id="IPR008979">
    <property type="entry name" value="Galactose-bd-like_sf"/>
</dbReference>
<sequence length="478" mass="51192">MSAALTPAEVDWYAFEAAAGQTVVIELDRDEDDGITALILYDSDGDYLNLKYVGTGQPERIDLDSAPKAGTYFVQVVDVQSGSGPYTLTVQDAQNITPEPTATPTPEPTATPTPEPTATPTPTPVPEQSPYYGTVRDGTDRIEAEQYDEGGEGVAYHDTTDSNQGGAYRDGGVDIERTADDNGYNVGWIKDGEWLEYTITLPAGSYDFEARVASWGTDRKLRVLLDGSELGVVDVPETGGSQNWQTVTLPNLEVSTDGEHVLRVEAVGSGFNLNWVRFVTRVPEVEPGQTPYGGAARAIPGRIQAEDFDEGGQDVAFSDTDDVNRLGEYRAAGPDIELSGEASGDYSIGWTASDEWLEYTVDVTAGTYDVSLRVSSARSGKRIRVTLGGEALGVIEVPNTNGWKNWTSVTLSGVDISAEGLQILRIESLDGDFTFGWIEFTQAVVTPTPTPTVTPTPTPEATLGSQGYGEFGYGGMGD</sequence>
<dbReference type="EMBL" id="CP026309">
    <property type="protein sequence ID" value="AUV82586.1"/>
    <property type="molecule type" value="Genomic_DNA"/>
</dbReference>
<dbReference type="CDD" id="cd04080">
    <property type="entry name" value="CBM6_cellulase-like"/>
    <property type="match status" value="2"/>
</dbReference>
<dbReference type="InterPro" id="IPR041342">
    <property type="entry name" value="CBM35"/>
</dbReference>
<protein>
    <recommendedName>
        <fullName evidence="3">CBM6 domain-containing protein</fullName>
    </recommendedName>
</protein>
<dbReference type="RefSeq" id="WP_103426275.1">
    <property type="nucleotide sequence ID" value="NZ_CP026309.1"/>
</dbReference>
<organism evidence="4 5">
    <name type="scientific">Salinigranum rubrum</name>
    <dbReference type="NCBI Taxonomy" id="755307"/>
    <lineage>
        <taxon>Archaea</taxon>
        <taxon>Methanobacteriati</taxon>
        <taxon>Methanobacteriota</taxon>
        <taxon>Stenosarchaea group</taxon>
        <taxon>Halobacteria</taxon>
        <taxon>Halobacteriales</taxon>
        <taxon>Haloferacaceae</taxon>
        <taxon>Salinigranum</taxon>
    </lineage>
</organism>
<reference evidence="4 5" key="1">
    <citation type="submission" date="2018-01" db="EMBL/GenBank/DDBJ databases">
        <title>Complete genome sequence of Salinigranum rubrum GX10T, an extremely halophilic archaeon isolated from a marine solar saltern.</title>
        <authorList>
            <person name="Han S."/>
        </authorList>
    </citation>
    <scope>NUCLEOTIDE SEQUENCE [LARGE SCALE GENOMIC DNA]</scope>
    <source>
        <strain evidence="4 5">GX10</strain>
    </source>
</reference>
<evidence type="ECO:0000256" key="1">
    <source>
        <dbReference type="ARBA" id="ARBA00022729"/>
    </source>
</evidence>
<dbReference type="AlphaFoldDB" id="A0A2I8VKY3"/>
<dbReference type="Proteomes" id="UP000236584">
    <property type="component" value="Chromosome"/>
</dbReference>
<dbReference type="SUPFAM" id="SSF49785">
    <property type="entry name" value="Galactose-binding domain-like"/>
    <property type="match status" value="2"/>
</dbReference>
<evidence type="ECO:0000256" key="2">
    <source>
        <dbReference type="SAM" id="MobiDB-lite"/>
    </source>
</evidence>
<feature type="domain" description="CBM6" evidence="3">
    <location>
        <begin position="301"/>
        <end position="441"/>
    </location>
</feature>
<dbReference type="Pfam" id="PF04151">
    <property type="entry name" value="PPC"/>
    <property type="match status" value="1"/>
</dbReference>
<dbReference type="InterPro" id="IPR005084">
    <property type="entry name" value="CBM6"/>
</dbReference>
<evidence type="ECO:0000313" key="4">
    <source>
        <dbReference type="EMBL" id="AUV82586.1"/>
    </source>
</evidence>
<accession>A0A2I8VKY3</accession>
<proteinExistence type="predicted"/>
<dbReference type="Gene3D" id="2.60.120.260">
    <property type="entry name" value="Galactose-binding domain-like"/>
    <property type="match status" value="2"/>
</dbReference>
<name>A0A2I8VKY3_9EURY</name>
<feature type="domain" description="CBM6" evidence="3">
    <location>
        <begin position="140"/>
        <end position="279"/>
    </location>
</feature>
<feature type="region of interest" description="Disordered" evidence="2">
    <location>
        <begin position="448"/>
        <end position="468"/>
    </location>
</feature>
<feature type="compositionally biased region" description="Pro residues" evidence="2">
    <location>
        <begin position="448"/>
        <end position="458"/>
    </location>
</feature>
<dbReference type="Pfam" id="PF18099">
    <property type="entry name" value="CBM_35_2"/>
    <property type="match status" value="2"/>
</dbReference>
<dbReference type="PROSITE" id="PS51175">
    <property type="entry name" value="CBM6"/>
    <property type="match status" value="2"/>
</dbReference>
<evidence type="ECO:0000259" key="3">
    <source>
        <dbReference type="PROSITE" id="PS51175"/>
    </source>
</evidence>
<keyword evidence="1" id="KW-0732">Signal</keyword>
<keyword evidence="5" id="KW-1185">Reference proteome</keyword>
<feature type="region of interest" description="Disordered" evidence="2">
    <location>
        <begin position="93"/>
        <end position="133"/>
    </location>
</feature>
<gene>
    <name evidence="4" type="ORF">C2R22_13830</name>
</gene>
<dbReference type="GeneID" id="35593191"/>
<dbReference type="InterPro" id="IPR007280">
    <property type="entry name" value="Peptidase_C_arc/bac"/>
</dbReference>
<dbReference type="Gene3D" id="2.60.120.380">
    <property type="match status" value="1"/>
</dbReference>
<evidence type="ECO:0000313" key="5">
    <source>
        <dbReference type="Proteomes" id="UP000236584"/>
    </source>
</evidence>
<dbReference type="GO" id="GO:0030246">
    <property type="term" value="F:carbohydrate binding"/>
    <property type="evidence" value="ECO:0007669"/>
    <property type="project" value="InterPro"/>
</dbReference>
<dbReference type="OrthoDB" id="282725at2157"/>
<dbReference type="SMART" id="SM00606">
    <property type="entry name" value="CBD_IV"/>
    <property type="match status" value="2"/>
</dbReference>
<feature type="compositionally biased region" description="Pro residues" evidence="2">
    <location>
        <begin position="101"/>
        <end position="127"/>
    </location>
</feature>
<dbReference type="InterPro" id="IPR006584">
    <property type="entry name" value="Cellulose-bd_IV"/>
</dbReference>
<dbReference type="SUPFAM" id="SSF89260">
    <property type="entry name" value="Collagen-binding domain"/>
    <property type="match status" value="1"/>
</dbReference>